<dbReference type="AlphaFoldDB" id="A0A4U3MAV3"/>
<dbReference type="OrthoDB" id="3541875at2"/>
<protein>
    <submittedName>
        <fullName evidence="1">Uncharacterized protein</fullName>
    </submittedName>
</protein>
<dbReference type="RefSeq" id="WP_137249049.1">
    <property type="nucleotide sequence ID" value="NZ_SZQA01000022.1"/>
</dbReference>
<organism evidence="1 2">
    <name type="scientific">Herbidospora galbida</name>
    <dbReference type="NCBI Taxonomy" id="2575442"/>
    <lineage>
        <taxon>Bacteria</taxon>
        <taxon>Bacillati</taxon>
        <taxon>Actinomycetota</taxon>
        <taxon>Actinomycetes</taxon>
        <taxon>Streptosporangiales</taxon>
        <taxon>Streptosporangiaceae</taxon>
        <taxon>Herbidospora</taxon>
    </lineage>
</organism>
<keyword evidence="2" id="KW-1185">Reference proteome</keyword>
<name>A0A4U3MAV3_9ACTN</name>
<dbReference type="Proteomes" id="UP000308705">
    <property type="component" value="Unassembled WGS sequence"/>
</dbReference>
<sequence length="108" mass="11901">MTTAVHRLTVRVSRERALDRDIEVWYARPVDAPIRSGVSAETLTELRDAVNGVKHFILDVSSDTAVEVDYHYDLPGVSPEVWQAHRELLAHLDKAGLSAADRAALLAG</sequence>
<gene>
    <name evidence="1" type="ORF">FDA94_22430</name>
</gene>
<proteinExistence type="predicted"/>
<reference evidence="1 2" key="1">
    <citation type="submission" date="2019-04" db="EMBL/GenBank/DDBJ databases">
        <title>Herbidospora sp. NEAU-GS14.nov., a novel actinomycete isolated from soil.</title>
        <authorList>
            <person name="Han L."/>
        </authorList>
    </citation>
    <scope>NUCLEOTIDE SEQUENCE [LARGE SCALE GENOMIC DNA]</scope>
    <source>
        <strain evidence="1 2">NEAU-GS14</strain>
    </source>
</reference>
<comment type="caution">
    <text evidence="1">The sequence shown here is derived from an EMBL/GenBank/DDBJ whole genome shotgun (WGS) entry which is preliminary data.</text>
</comment>
<dbReference type="EMBL" id="SZQA01000022">
    <property type="protein sequence ID" value="TKK86278.1"/>
    <property type="molecule type" value="Genomic_DNA"/>
</dbReference>
<accession>A0A4U3MAV3</accession>
<evidence type="ECO:0000313" key="1">
    <source>
        <dbReference type="EMBL" id="TKK86278.1"/>
    </source>
</evidence>
<evidence type="ECO:0000313" key="2">
    <source>
        <dbReference type="Proteomes" id="UP000308705"/>
    </source>
</evidence>